<feature type="compositionally biased region" description="Low complexity" evidence="1">
    <location>
        <begin position="197"/>
        <end position="228"/>
    </location>
</feature>
<keyword evidence="4" id="KW-1185">Reference proteome</keyword>
<dbReference type="RefSeq" id="WP_097007312.1">
    <property type="nucleotide sequence ID" value="NZ_OBEJ01000001.1"/>
</dbReference>
<dbReference type="EMBL" id="OBEJ01000001">
    <property type="protein sequence ID" value="SNZ03370.1"/>
    <property type="molecule type" value="Genomic_DNA"/>
</dbReference>
<protein>
    <submittedName>
        <fullName evidence="3">DNA replication factor GINS</fullName>
    </submittedName>
</protein>
<sequence length="329" mass="34394">MNLDDLRSVQSKERQKDSLQHLRESFYSDVGDYVEQLKDERDRAAERADDPFSSPEVGRLTDEIETAEEVVEAIYERRMGKLVKRASIAAAGMPADDEGLTAEEQDLFEDLVDRIETNKAHVLDVLAGEVDGGDEDAVPPERGDDDGASGDRNDADASPDAAEQPADPEPPSDRPTGEASSVNAADLMGSGPDGDNTPTASDASPASADGSTTDAAAPGASTSDASNPGEPPAEPPSDDGPDAASSDGGVNEPADGDASAASTGDGGPDAPTFDDEPDADRATVRITQDVGEILGVDDREYELTTEDVVTLPETNVEPLVQRDAAERLD</sequence>
<name>A0A285N1Q6_NATPI</name>
<dbReference type="Gene3D" id="1.20.58.1030">
    <property type="match status" value="1"/>
</dbReference>
<feature type="compositionally biased region" description="Acidic residues" evidence="1">
    <location>
        <begin position="131"/>
        <end position="148"/>
    </location>
</feature>
<feature type="region of interest" description="Disordered" evidence="1">
    <location>
        <begin position="126"/>
        <end position="285"/>
    </location>
</feature>
<dbReference type="AlphaFoldDB" id="A0A285N1Q6"/>
<dbReference type="InterPro" id="IPR054314">
    <property type="entry name" value="Gins51_C"/>
</dbReference>
<feature type="domain" description="Gins51 C-terminal" evidence="2">
    <location>
        <begin position="284"/>
        <end position="328"/>
    </location>
</feature>
<feature type="region of interest" description="Disordered" evidence="1">
    <location>
        <begin position="1"/>
        <end position="20"/>
    </location>
</feature>
<feature type="region of interest" description="Disordered" evidence="1">
    <location>
        <begin position="40"/>
        <end position="59"/>
    </location>
</feature>
<evidence type="ECO:0000256" key="1">
    <source>
        <dbReference type="SAM" id="MobiDB-lite"/>
    </source>
</evidence>
<organism evidence="3 4">
    <name type="scientific">Natronoarchaeum philippinense</name>
    <dbReference type="NCBI Taxonomy" id="558529"/>
    <lineage>
        <taxon>Archaea</taxon>
        <taxon>Methanobacteriati</taxon>
        <taxon>Methanobacteriota</taxon>
        <taxon>Stenosarchaea group</taxon>
        <taxon>Halobacteria</taxon>
        <taxon>Halobacteriales</taxon>
        <taxon>Natronoarchaeaceae</taxon>
    </lineage>
</organism>
<dbReference type="OrthoDB" id="157576at2157"/>
<dbReference type="Proteomes" id="UP000219453">
    <property type="component" value="Unassembled WGS sequence"/>
</dbReference>
<reference evidence="3 4" key="1">
    <citation type="submission" date="2017-09" db="EMBL/GenBank/DDBJ databases">
        <authorList>
            <person name="Ehlers B."/>
            <person name="Leendertz F.H."/>
        </authorList>
    </citation>
    <scope>NUCLEOTIDE SEQUENCE [LARGE SCALE GENOMIC DNA]</scope>
    <source>
        <strain evidence="3 4">DSM 27208</strain>
    </source>
</reference>
<evidence type="ECO:0000313" key="4">
    <source>
        <dbReference type="Proteomes" id="UP000219453"/>
    </source>
</evidence>
<feature type="compositionally biased region" description="Basic and acidic residues" evidence="1">
    <location>
        <begin position="40"/>
        <end position="50"/>
    </location>
</feature>
<feature type="compositionally biased region" description="Low complexity" evidence="1">
    <location>
        <begin position="256"/>
        <end position="271"/>
    </location>
</feature>
<gene>
    <name evidence="3" type="ORF">SAMN06269185_0259</name>
</gene>
<dbReference type="CDD" id="cd11714">
    <property type="entry name" value="GINS_A_archaea"/>
    <property type="match status" value="1"/>
</dbReference>
<accession>A0A285N1Q6</accession>
<evidence type="ECO:0000313" key="3">
    <source>
        <dbReference type="EMBL" id="SNZ03370.1"/>
    </source>
</evidence>
<dbReference type="Gene3D" id="3.40.5.50">
    <property type="match status" value="1"/>
</dbReference>
<feature type="compositionally biased region" description="Low complexity" evidence="1">
    <location>
        <begin position="156"/>
        <end position="165"/>
    </location>
</feature>
<dbReference type="Pfam" id="PF22090">
    <property type="entry name" value="Gins51_C"/>
    <property type="match status" value="1"/>
</dbReference>
<proteinExistence type="predicted"/>
<evidence type="ECO:0000259" key="2">
    <source>
        <dbReference type="Pfam" id="PF22090"/>
    </source>
</evidence>